<organism evidence="1 2">
    <name type="scientific">Olivibacter jilunii</name>
    <dbReference type="NCBI Taxonomy" id="985016"/>
    <lineage>
        <taxon>Bacteria</taxon>
        <taxon>Pseudomonadati</taxon>
        <taxon>Bacteroidota</taxon>
        <taxon>Sphingobacteriia</taxon>
        <taxon>Sphingobacteriales</taxon>
        <taxon>Sphingobacteriaceae</taxon>
        <taxon>Olivibacter</taxon>
    </lineage>
</organism>
<dbReference type="Proteomes" id="UP001597560">
    <property type="component" value="Unassembled WGS sequence"/>
</dbReference>
<dbReference type="EMBL" id="JBHUPA010000002">
    <property type="protein sequence ID" value="MFD2961008.1"/>
    <property type="molecule type" value="Genomic_DNA"/>
</dbReference>
<sequence length="147" mass="16805">MFKNINIDVKNADWLSDSTKNNLLKIYDSVSVNDATDYAIKLLNFDCSDLSPQIYKQVVVSLFRCLILEGANEVMGNFYNDAGNVLKNLHSFFDALDNECFHKLMDIYAVYNQIYLGKQMSTSECEEKSFELVAHYTEIGKKQTTSL</sequence>
<proteinExistence type="predicted"/>
<gene>
    <name evidence="1" type="ORF">ACFS6J_04375</name>
</gene>
<dbReference type="RefSeq" id="WP_377609209.1">
    <property type="nucleotide sequence ID" value="NZ_JBHUPA010000002.1"/>
</dbReference>
<evidence type="ECO:0000313" key="2">
    <source>
        <dbReference type="Proteomes" id="UP001597560"/>
    </source>
</evidence>
<accession>A0ABW6AXV0</accession>
<reference evidence="2" key="1">
    <citation type="journal article" date="2019" name="Int. J. Syst. Evol. Microbiol.">
        <title>The Global Catalogue of Microorganisms (GCM) 10K type strain sequencing project: providing services to taxonomists for standard genome sequencing and annotation.</title>
        <authorList>
            <consortium name="The Broad Institute Genomics Platform"/>
            <consortium name="The Broad Institute Genome Sequencing Center for Infectious Disease"/>
            <person name="Wu L."/>
            <person name="Ma J."/>
        </authorList>
    </citation>
    <scope>NUCLEOTIDE SEQUENCE [LARGE SCALE GENOMIC DNA]</scope>
    <source>
        <strain evidence="2">KCTC 23098</strain>
    </source>
</reference>
<protein>
    <submittedName>
        <fullName evidence="1">Uncharacterized protein</fullName>
    </submittedName>
</protein>
<name>A0ABW6AXV0_9SPHI</name>
<comment type="caution">
    <text evidence="1">The sequence shown here is derived from an EMBL/GenBank/DDBJ whole genome shotgun (WGS) entry which is preliminary data.</text>
</comment>
<keyword evidence="2" id="KW-1185">Reference proteome</keyword>
<evidence type="ECO:0000313" key="1">
    <source>
        <dbReference type="EMBL" id="MFD2961008.1"/>
    </source>
</evidence>